<dbReference type="InterPro" id="IPR050476">
    <property type="entry name" value="Insect_CytP450_Detox"/>
</dbReference>
<organism evidence="15">
    <name type="scientific">Osmia rufa</name>
    <name type="common">Red mason bee</name>
    <dbReference type="NCBI Taxonomy" id="1437190"/>
    <lineage>
        <taxon>Eukaryota</taxon>
        <taxon>Metazoa</taxon>
        <taxon>Ecdysozoa</taxon>
        <taxon>Arthropoda</taxon>
        <taxon>Hexapoda</taxon>
        <taxon>Insecta</taxon>
        <taxon>Pterygota</taxon>
        <taxon>Neoptera</taxon>
        <taxon>Endopterygota</taxon>
        <taxon>Hymenoptera</taxon>
        <taxon>Apocrita</taxon>
        <taxon>Aculeata</taxon>
        <taxon>Apoidea</taxon>
        <taxon>Anthophila</taxon>
        <taxon>Megachilidae</taxon>
        <taxon>Megachilinae</taxon>
        <taxon>Osmia</taxon>
    </lineage>
</organism>
<dbReference type="PRINTS" id="PR00385">
    <property type="entry name" value="P450"/>
</dbReference>
<keyword evidence="7" id="KW-0256">Endoplasmic reticulum</keyword>
<dbReference type="EMBL" id="MH500606">
    <property type="protein sequence ID" value="QBC73081.1"/>
    <property type="molecule type" value="mRNA"/>
</dbReference>
<protein>
    <submittedName>
        <fullName evidence="15">Cytochrome P450 mono-oxygenase</fullName>
    </submittedName>
</protein>
<dbReference type="PRINTS" id="PR00463">
    <property type="entry name" value="EP450I"/>
</dbReference>
<dbReference type="InterPro" id="IPR017972">
    <property type="entry name" value="Cyt_P450_CS"/>
</dbReference>
<dbReference type="InterPro" id="IPR001128">
    <property type="entry name" value="Cyt_P450"/>
</dbReference>
<evidence type="ECO:0000256" key="10">
    <source>
        <dbReference type="ARBA" id="ARBA00023004"/>
    </source>
</evidence>
<dbReference type="GO" id="GO:0020037">
    <property type="term" value="F:heme binding"/>
    <property type="evidence" value="ECO:0007669"/>
    <property type="project" value="InterPro"/>
</dbReference>
<dbReference type="Gene3D" id="1.10.630.10">
    <property type="entry name" value="Cytochrome P450"/>
    <property type="match status" value="1"/>
</dbReference>
<dbReference type="PROSITE" id="PS00086">
    <property type="entry name" value="CYTOCHROME_P450"/>
    <property type="match status" value="1"/>
</dbReference>
<evidence type="ECO:0000256" key="12">
    <source>
        <dbReference type="ARBA" id="ARBA00023136"/>
    </source>
</evidence>
<dbReference type="GO" id="GO:0016705">
    <property type="term" value="F:oxidoreductase activity, acting on paired donors, with incorporation or reduction of molecular oxygen"/>
    <property type="evidence" value="ECO:0007669"/>
    <property type="project" value="InterPro"/>
</dbReference>
<comment type="subcellular location">
    <subcellularLocation>
        <location evidence="3">Endoplasmic reticulum membrane</location>
        <topology evidence="3">Peripheral membrane protein</topology>
    </subcellularLocation>
    <subcellularLocation>
        <location evidence="2">Microsome membrane</location>
        <topology evidence="2">Peripheral membrane protein</topology>
    </subcellularLocation>
</comment>
<evidence type="ECO:0000313" key="15">
    <source>
        <dbReference type="EMBL" id="QBC73081.1"/>
    </source>
</evidence>
<evidence type="ECO:0000256" key="11">
    <source>
        <dbReference type="ARBA" id="ARBA00023033"/>
    </source>
</evidence>
<evidence type="ECO:0000256" key="9">
    <source>
        <dbReference type="ARBA" id="ARBA00023002"/>
    </source>
</evidence>
<keyword evidence="6 13" id="KW-0479">Metal-binding</keyword>
<dbReference type="Pfam" id="PF00067">
    <property type="entry name" value="p450"/>
    <property type="match status" value="1"/>
</dbReference>
<dbReference type="PANTHER" id="PTHR24292:SF54">
    <property type="entry name" value="CYP9F3-RELATED"/>
    <property type="match status" value="1"/>
</dbReference>
<dbReference type="GO" id="GO:0005789">
    <property type="term" value="C:endoplasmic reticulum membrane"/>
    <property type="evidence" value="ECO:0007669"/>
    <property type="project" value="UniProtKB-SubCell"/>
</dbReference>
<keyword evidence="8" id="KW-0492">Microsome</keyword>
<keyword evidence="10 13" id="KW-0408">Iron</keyword>
<evidence type="ECO:0000256" key="14">
    <source>
        <dbReference type="RuleBase" id="RU000461"/>
    </source>
</evidence>
<dbReference type="AlphaFoldDB" id="A0A411K6W4"/>
<evidence type="ECO:0000256" key="8">
    <source>
        <dbReference type="ARBA" id="ARBA00022848"/>
    </source>
</evidence>
<keyword evidence="11 14" id="KW-0503">Monooxygenase</keyword>
<evidence type="ECO:0000256" key="7">
    <source>
        <dbReference type="ARBA" id="ARBA00022824"/>
    </source>
</evidence>
<dbReference type="SUPFAM" id="SSF48264">
    <property type="entry name" value="Cytochrome P450"/>
    <property type="match status" value="1"/>
</dbReference>
<evidence type="ECO:0000256" key="4">
    <source>
        <dbReference type="ARBA" id="ARBA00010617"/>
    </source>
</evidence>
<proteinExistence type="evidence at transcript level"/>
<evidence type="ECO:0000256" key="1">
    <source>
        <dbReference type="ARBA" id="ARBA00001971"/>
    </source>
</evidence>
<comment type="similarity">
    <text evidence="4 14">Belongs to the cytochrome P450 family.</text>
</comment>
<evidence type="ECO:0000256" key="5">
    <source>
        <dbReference type="ARBA" id="ARBA00022617"/>
    </source>
</evidence>
<dbReference type="PANTHER" id="PTHR24292">
    <property type="entry name" value="CYTOCHROME P450"/>
    <property type="match status" value="1"/>
</dbReference>
<dbReference type="GO" id="GO:0005506">
    <property type="term" value="F:iron ion binding"/>
    <property type="evidence" value="ECO:0007669"/>
    <property type="project" value="InterPro"/>
</dbReference>
<keyword evidence="9 14" id="KW-0560">Oxidoreductase</keyword>
<keyword evidence="5 13" id="KW-0349">Heme</keyword>
<dbReference type="FunFam" id="1.10.630.10:FF:000042">
    <property type="entry name" value="Cytochrome P450"/>
    <property type="match status" value="1"/>
</dbReference>
<dbReference type="CDD" id="cd11056">
    <property type="entry name" value="CYP6-like"/>
    <property type="match status" value="1"/>
</dbReference>
<reference evidence="15" key="1">
    <citation type="journal article" date="2019" name="PLoS Genet.">
        <title>Genomic insights into neonicotinoid sensitivity in the solitary bee Osmia bicornis.</title>
        <authorList>
            <person name="Beadle K."/>
            <person name="Singh K.S."/>
            <person name="Troczka B.J."/>
            <person name="Randall E."/>
            <person name="Zaworra M."/>
            <person name="Zimmer C.T."/>
            <person name="Hayward A."/>
            <person name="Reid R."/>
            <person name="Kor L."/>
            <person name="Kohler M."/>
            <person name="Buer B."/>
            <person name="Nelson D.R."/>
            <person name="Williamson M.S."/>
            <person name="Davies T.G."/>
            <person name="Field L.M."/>
            <person name="Nauen R."/>
            <person name="Bass C."/>
        </authorList>
    </citation>
    <scope>NUCLEOTIDE SEQUENCE</scope>
</reference>
<sequence>MWTIILAVVAVLVVVYKYMTDYNFFEKRGIPYDKPLPLFGSVGQAVLMRCTFAEVVRQIYEFNREAKYVGFFDFLTPVVSIRDLDLIRSVTIKNFDNFPDHRSFQDNEIDPLFSKNLFNLRGDRWRDVRTTLSPAFTSSKMKAMFILMKECAKKYGENLSSLPADQRILELKDAYTRYTNDVIATCAFGVNVDSMTDRKNKFYVYGREATTFGRLQSLKFFLIRSFPKLCNLLNVKIVKTEIAEFFQNLVSDTIKVRDERGIVRPDMIQLMMESRGKMGPGKELTIEDMTAQAFIFFFGGFESTSTTMCFATYEVGVNPDVQKRLQEEIDQVLEDCNGEVTYEAINNMKYLDAIINESLRMYPVVVATDRICMKDFELPPTLPSAKPYVVKKGEYIWIPVYGVQHDPDHFPEPDKFNPDRFLDDPKKIMNSGAFLSFGLGPRMCIGNRFALLEAKTLLFHVFANCELKPCSKTTIPMKLSKQGFAMTADGGFWFDVQPRKKPQHVMVNSVSSNGVAF</sequence>
<evidence type="ECO:0000256" key="13">
    <source>
        <dbReference type="PIRSR" id="PIRSR602401-1"/>
    </source>
</evidence>
<dbReference type="GO" id="GO:0004497">
    <property type="term" value="F:monooxygenase activity"/>
    <property type="evidence" value="ECO:0007669"/>
    <property type="project" value="UniProtKB-KW"/>
</dbReference>
<keyword evidence="12" id="KW-0472">Membrane</keyword>
<name>A0A411K6W4_OSMRU</name>
<comment type="cofactor">
    <cofactor evidence="1 13">
        <name>heme</name>
        <dbReference type="ChEBI" id="CHEBI:30413"/>
    </cofactor>
</comment>
<feature type="binding site" description="axial binding residue" evidence="13">
    <location>
        <position position="444"/>
    </location>
    <ligand>
        <name>heme</name>
        <dbReference type="ChEBI" id="CHEBI:30413"/>
    </ligand>
    <ligandPart>
        <name>Fe</name>
        <dbReference type="ChEBI" id="CHEBI:18248"/>
    </ligandPart>
</feature>
<evidence type="ECO:0000256" key="2">
    <source>
        <dbReference type="ARBA" id="ARBA00004174"/>
    </source>
</evidence>
<evidence type="ECO:0000256" key="6">
    <source>
        <dbReference type="ARBA" id="ARBA00022723"/>
    </source>
</evidence>
<accession>A0A411K6W4</accession>
<evidence type="ECO:0000256" key="3">
    <source>
        <dbReference type="ARBA" id="ARBA00004406"/>
    </source>
</evidence>
<dbReference type="InterPro" id="IPR002401">
    <property type="entry name" value="Cyt_P450_E_grp-I"/>
</dbReference>
<dbReference type="InterPro" id="IPR036396">
    <property type="entry name" value="Cyt_P450_sf"/>
</dbReference>
<gene>
    <name evidence="15" type="primary">CYP9R38</name>
</gene>